<keyword evidence="9 11" id="KW-0472">Membrane</keyword>
<name>A0AAW2A4I2_CULAL</name>
<feature type="compositionally biased region" description="Low complexity" evidence="10">
    <location>
        <begin position="215"/>
        <end position="227"/>
    </location>
</feature>
<dbReference type="EMBL" id="JAWDJR010000010">
    <property type="protein sequence ID" value="KAK9967978.1"/>
    <property type="molecule type" value="Genomic_DNA"/>
</dbReference>
<feature type="transmembrane region" description="Helical" evidence="11">
    <location>
        <begin position="155"/>
        <end position="176"/>
    </location>
</feature>
<sequence length="258" mass="28168">MRTPGIFIFGMVLAPCGWILELTSTVAPGWRTINNIPGESSDLVLQQGLWDICRTFTSSRDILCNQQDTQYFSAQIIQIARGLMLASLILNVIAIGVASAGVRCWTDTPQWTVAGIGGLLIFISGVLTIIPVAWYTHIMTSIFSTSTDIRVGYCLVLGFIGGIMEVLGGLVMSIGLCRRCDGRKRDQRPRTNAVKSARDPSPPHRVIVPSVISVSSASSASSVPYYSKQSEMDFTRAKTQQDRPVNTAYKAQPYDSDL</sequence>
<dbReference type="GO" id="GO:0005923">
    <property type="term" value="C:bicellular tight junction"/>
    <property type="evidence" value="ECO:0007669"/>
    <property type="project" value="UniProtKB-SubCell"/>
</dbReference>
<evidence type="ECO:0000313" key="13">
    <source>
        <dbReference type="Proteomes" id="UP001479290"/>
    </source>
</evidence>
<proteinExistence type="inferred from homology"/>
<feature type="region of interest" description="Disordered" evidence="10">
    <location>
        <begin position="215"/>
        <end position="258"/>
    </location>
</feature>
<dbReference type="AlphaFoldDB" id="A0AAW2A4I2"/>
<accession>A0AAW2A4I2</accession>
<keyword evidence="8 11" id="KW-1133">Transmembrane helix</keyword>
<keyword evidence="5" id="KW-1003">Cell membrane</keyword>
<evidence type="ECO:0000256" key="10">
    <source>
        <dbReference type="SAM" id="MobiDB-lite"/>
    </source>
</evidence>
<dbReference type="PANTHER" id="PTHR12002">
    <property type="entry name" value="CLAUDIN"/>
    <property type="match status" value="1"/>
</dbReference>
<dbReference type="InterPro" id="IPR006187">
    <property type="entry name" value="Claudin"/>
</dbReference>
<feature type="region of interest" description="Disordered" evidence="10">
    <location>
        <begin position="183"/>
        <end position="203"/>
    </location>
</feature>
<dbReference type="GO" id="GO:0005198">
    <property type="term" value="F:structural molecule activity"/>
    <property type="evidence" value="ECO:0007669"/>
    <property type="project" value="InterPro"/>
</dbReference>
<evidence type="ECO:0000256" key="6">
    <source>
        <dbReference type="ARBA" id="ARBA00022692"/>
    </source>
</evidence>
<protein>
    <recommendedName>
        <fullName evidence="14">Claudin</fullName>
    </recommendedName>
</protein>
<keyword evidence="6 11" id="KW-0812">Transmembrane</keyword>
<dbReference type="Proteomes" id="UP001479290">
    <property type="component" value="Unassembled WGS sequence"/>
</dbReference>
<dbReference type="GO" id="GO:0005886">
    <property type="term" value="C:plasma membrane"/>
    <property type="evidence" value="ECO:0007669"/>
    <property type="project" value="UniProtKB-SubCell"/>
</dbReference>
<keyword evidence="13" id="KW-1185">Reference proteome</keyword>
<comment type="caution">
    <text evidence="12">The sequence shown here is derived from an EMBL/GenBank/DDBJ whole genome shotgun (WGS) entry which is preliminary data.</text>
</comment>
<keyword evidence="4" id="KW-0796">Tight junction</keyword>
<dbReference type="Gene3D" id="1.20.140.150">
    <property type="match status" value="1"/>
</dbReference>
<comment type="similarity">
    <text evidence="3">Belongs to the claudin family.</text>
</comment>
<evidence type="ECO:0000256" key="9">
    <source>
        <dbReference type="ARBA" id="ARBA00023136"/>
    </source>
</evidence>
<feature type="transmembrane region" description="Helical" evidence="11">
    <location>
        <begin position="6"/>
        <end position="27"/>
    </location>
</feature>
<feature type="transmembrane region" description="Helical" evidence="11">
    <location>
        <begin position="114"/>
        <end position="135"/>
    </location>
</feature>
<evidence type="ECO:0000256" key="4">
    <source>
        <dbReference type="ARBA" id="ARBA00022427"/>
    </source>
</evidence>
<dbReference type="InterPro" id="IPR004031">
    <property type="entry name" value="PMP22/EMP/MP20/Claudin"/>
</dbReference>
<evidence type="ECO:0000256" key="2">
    <source>
        <dbReference type="ARBA" id="ARBA00004651"/>
    </source>
</evidence>
<organism evidence="12 13">
    <name type="scientific">Culter alburnus</name>
    <name type="common">Topmouth culter</name>
    <dbReference type="NCBI Taxonomy" id="194366"/>
    <lineage>
        <taxon>Eukaryota</taxon>
        <taxon>Metazoa</taxon>
        <taxon>Chordata</taxon>
        <taxon>Craniata</taxon>
        <taxon>Vertebrata</taxon>
        <taxon>Euteleostomi</taxon>
        <taxon>Actinopterygii</taxon>
        <taxon>Neopterygii</taxon>
        <taxon>Teleostei</taxon>
        <taxon>Ostariophysi</taxon>
        <taxon>Cypriniformes</taxon>
        <taxon>Xenocyprididae</taxon>
        <taxon>Xenocypridinae</taxon>
        <taxon>Culter</taxon>
    </lineage>
</organism>
<dbReference type="PRINTS" id="PR01077">
    <property type="entry name" value="CLAUDIN"/>
</dbReference>
<keyword evidence="7" id="KW-0965">Cell junction</keyword>
<feature type="compositionally biased region" description="Basic and acidic residues" evidence="10">
    <location>
        <begin position="230"/>
        <end position="241"/>
    </location>
</feature>
<evidence type="ECO:0000256" key="8">
    <source>
        <dbReference type="ARBA" id="ARBA00022989"/>
    </source>
</evidence>
<dbReference type="Pfam" id="PF00822">
    <property type="entry name" value="PMP22_Claudin"/>
    <property type="match status" value="1"/>
</dbReference>
<evidence type="ECO:0000256" key="1">
    <source>
        <dbReference type="ARBA" id="ARBA00004435"/>
    </source>
</evidence>
<feature type="transmembrane region" description="Helical" evidence="11">
    <location>
        <begin position="83"/>
        <end position="102"/>
    </location>
</feature>
<evidence type="ECO:0000256" key="5">
    <source>
        <dbReference type="ARBA" id="ARBA00022475"/>
    </source>
</evidence>
<reference evidence="12 13" key="1">
    <citation type="submission" date="2024-05" db="EMBL/GenBank/DDBJ databases">
        <title>A high-quality chromosomal-level genome assembly of Topmouth culter (Culter alburnus).</title>
        <authorList>
            <person name="Zhao H."/>
        </authorList>
    </citation>
    <scope>NUCLEOTIDE SEQUENCE [LARGE SCALE GENOMIC DNA]</scope>
    <source>
        <strain evidence="12">CATC2023</strain>
        <tissue evidence="12">Muscle</tissue>
    </source>
</reference>
<evidence type="ECO:0000256" key="3">
    <source>
        <dbReference type="ARBA" id="ARBA00008295"/>
    </source>
</evidence>
<comment type="subcellular location">
    <subcellularLocation>
        <location evidence="1">Cell junction</location>
        <location evidence="1">Tight junction</location>
    </subcellularLocation>
    <subcellularLocation>
        <location evidence="2">Cell membrane</location>
        <topology evidence="2">Multi-pass membrane protein</topology>
    </subcellularLocation>
</comment>
<evidence type="ECO:0000313" key="12">
    <source>
        <dbReference type="EMBL" id="KAK9967978.1"/>
    </source>
</evidence>
<evidence type="ECO:0000256" key="7">
    <source>
        <dbReference type="ARBA" id="ARBA00022949"/>
    </source>
</evidence>
<gene>
    <name evidence="12" type="ORF">ABG768_002333</name>
</gene>
<evidence type="ECO:0000256" key="11">
    <source>
        <dbReference type="SAM" id="Phobius"/>
    </source>
</evidence>
<evidence type="ECO:0008006" key="14">
    <source>
        <dbReference type="Google" id="ProtNLM"/>
    </source>
</evidence>